<dbReference type="RefSeq" id="WP_079714077.1">
    <property type="nucleotide sequence ID" value="NZ_FUZC01000014.1"/>
</dbReference>
<accession>A0A2N0TTL1</accession>
<dbReference type="PANTHER" id="PTHR11261:SF3">
    <property type="entry name" value="RETINOL-BINDING PROTEIN 3"/>
    <property type="match status" value="1"/>
</dbReference>
<protein>
    <recommendedName>
        <fullName evidence="1">Tail specific protease domain-containing protein</fullName>
    </recommendedName>
</protein>
<dbReference type="Proteomes" id="UP000232673">
    <property type="component" value="Unassembled WGS sequence"/>
</dbReference>
<dbReference type="InterPro" id="IPR028204">
    <property type="entry name" value="Tricorn_C1"/>
</dbReference>
<name>A0A2N0TTL1_9FLAO</name>
<dbReference type="Gene3D" id="3.30.750.44">
    <property type="match status" value="1"/>
</dbReference>
<evidence type="ECO:0000259" key="1">
    <source>
        <dbReference type="SMART" id="SM00245"/>
    </source>
</evidence>
<reference evidence="2 3" key="1">
    <citation type="submission" date="2015-10" db="EMBL/GenBank/DDBJ databases">
        <title>Draft genome sequence of Salegentibacter salinarum KCTC 12975.</title>
        <authorList>
            <person name="Lin W."/>
            <person name="Zheng Q."/>
        </authorList>
    </citation>
    <scope>NUCLEOTIDE SEQUENCE [LARGE SCALE GENOMIC DNA]</scope>
    <source>
        <strain evidence="2 3">KCTC 12975</strain>
    </source>
</reference>
<dbReference type="GO" id="GO:0006508">
    <property type="term" value="P:proteolysis"/>
    <property type="evidence" value="ECO:0007669"/>
    <property type="project" value="InterPro"/>
</dbReference>
<proteinExistence type="predicted"/>
<dbReference type="AlphaFoldDB" id="A0A2N0TTL1"/>
<evidence type="ECO:0000313" key="3">
    <source>
        <dbReference type="Proteomes" id="UP000232673"/>
    </source>
</evidence>
<dbReference type="Pfam" id="PF14684">
    <property type="entry name" value="Tricorn_C1"/>
    <property type="match status" value="1"/>
</dbReference>
<dbReference type="GO" id="GO:0008236">
    <property type="term" value="F:serine-type peptidase activity"/>
    <property type="evidence" value="ECO:0007669"/>
    <property type="project" value="InterPro"/>
</dbReference>
<comment type="caution">
    <text evidence="2">The sequence shown here is derived from an EMBL/GenBank/DDBJ whole genome shotgun (WGS) entry which is preliminary data.</text>
</comment>
<feature type="domain" description="Tail specific protease" evidence="1">
    <location>
        <begin position="129"/>
        <end position="372"/>
    </location>
</feature>
<dbReference type="SUPFAM" id="SSF52096">
    <property type="entry name" value="ClpP/crotonase"/>
    <property type="match status" value="1"/>
</dbReference>
<dbReference type="InterPro" id="IPR005151">
    <property type="entry name" value="Tail-specific_protease"/>
</dbReference>
<dbReference type="Gene3D" id="3.90.226.10">
    <property type="entry name" value="2-enoyl-CoA Hydratase, Chain A, domain 1"/>
    <property type="match status" value="1"/>
</dbReference>
<dbReference type="OrthoDB" id="9815657at2"/>
<dbReference type="SMART" id="SM00245">
    <property type="entry name" value="TSPc"/>
    <property type="match status" value="1"/>
</dbReference>
<gene>
    <name evidence="2" type="ORF">APR41_18000</name>
</gene>
<dbReference type="PANTHER" id="PTHR11261">
    <property type="entry name" value="INTERPHOTORECEPTOR RETINOID-BINDING PROTEIN"/>
    <property type="match status" value="1"/>
</dbReference>
<dbReference type="CDD" id="cd07563">
    <property type="entry name" value="Peptidase_S41_IRBP"/>
    <property type="match status" value="1"/>
</dbReference>
<organism evidence="2 3">
    <name type="scientific">Salegentibacter salinarum</name>
    <dbReference type="NCBI Taxonomy" id="447422"/>
    <lineage>
        <taxon>Bacteria</taxon>
        <taxon>Pseudomonadati</taxon>
        <taxon>Bacteroidota</taxon>
        <taxon>Flavobacteriia</taxon>
        <taxon>Flavobacteriales</taxon>
        <taxon>Flavobacteriaceae</taxon>
        <taxon>Salegentibacter</taxon>
    </lineage>
</organism>
<dbReference type="STRING" id="447422.SAMN05660903_03060"/>
<dbReference type="Pfam" id="PF03572">
    <property type="entry name" value="Peptidase_S41"/>
    <property type="match status" value="1"/>
</dbReference>
<keyword evidence="3" id="KW-1185">Reference proteome</keyword>
<evidence type="ECO:0000313" key="2">
    <source>
        <dbReference type="EMBL" id="PKD18082.1"/>
    </source>
</evidence>
<dbReference type="InterPro" id="IPR029045">
    <property type="entry name" value="ClpP/crotonase-like_dom_sf"/>
</dbReference>
<sequence length="405" mass="46952">MVEGKFTGRFKIVKSTADHLILNPGGIVDYRFKRTKELPETCRRRNTKKEKSFETNFKAFWETFDKNYAFFEERNLNWQKVYNNYLPKVKKLKTKREFALVLQEIIGKFKDGHINLEIPDSILENQSKSKSVESSITKDHIVSAIDSIYLKEINSYNNGVIKWGSVQDSNIGYIRISDMNDFANYVPKEYQNTAKFDSIYNLSKYSAEPLEQFQDEINGINRIMKKVLIDLKDNDSVVVDLRFNGGGYETVALRLLSYFVSEEKEIIKIKARIENGFTPAQKISLKPETKNPKKIYLLISPVTASAAEIFALGSLRYSNIEILGTKSAGIFSEILWKKLPIGWEYSLSNEVYMDREGRPYEKEGVPVDYELNYPTERFKFYKSFYSNNKFSDLAIEKVLKGDFSD</sequence>
<dbReference type="EMBL" id="LKTS01000024">
    <property type="protein sequence ID" value="PKD18082.1"/>
    <property type="molecule type" value="Genomic_DNA"/>
</dbReference>